<name>A0A1L9VJD9_ASPGL</name>
<evidence type="ECO:0000313" key="2">
    <source>
        <dbReference type="EMBL" id="OJJ84014.1"/>
    </source>
</evidence>
<protein>
    <submittedName>
        <fullName evidence="2">Uncharacterized protein</fullName>
    </submittedName>
</protein>
<sequence length="117" mass="12765">MRWPADSVPTPDDAPRSTSKIMAHGGKRQRWRLDWADFLEGPMLVKDKAMLHCLCRHPHSHNISPDCRLSVIHGDGSSSPQAVAAPGDALDDFPVYPVGKLGEGDGLCCHLHTSCKV</sequence>
<dbReference type="RefSeq" id="XP_022400712.1">
    <property type="nucleotide sequence ID" value="XM_022546743.1"/>
</dbReference>
<accession>A0A1L9VJD9</accession>
<evidence type="ECO:0000256" key="1">
    <source>
        <dbReference type="SAM" id="MobiDB-lite"/>
    </source>
</evidence>
<feature type="region of interest" description="Disordered" evidence="1">
    <location>
        <begin position="1"/>
        <end position="23"/>
    </location>
</feature>
<dbReference type="EMBL" id="KV878898">
    <property type="protein sequence ID" value="OJJ84014.1"/>
    <property type="molecule type" value="Genomic_DNA"/>
</dbReference>
<proteinExistence type="predicted"/>
<gene>
    <name evidence="2" type="ORF">ASPGLDRAFT_47738</name>
</gene>
<dbReference type="AlphaFoldDB" id="A0A1L9VJD9"/>
<keyword evidence="3" id="KW-1185">Reference proteome</keyword>
<dbReference type="Proteomes" id="UP000184300">
    <property type="component" value="Unassembled WGS sequence"/>
</dbReference>
<dbReference type="GeneID" id="34463004"/>
<organism evidence="2 3">
    <name type="scientific">Aspergillus glaucus CBS 516.65</name>
    <dbReference type="NCBI Taxonomy" id="1160497"/>
    <lineage>
        <taxon>Eukaryota</taxon>
        <taxon>Fungi</taxon>
        <taxon>Dikarya</taxon>
        <taxon>Ascomycota</taxon>
        <taxon>Pezizomycotina</taxon>
        <taxon>Eurotiomycetes</taxon>
        <taxon>Eurotiomycetidae</taxon>
        <taxon>Eurotiales</taxon>
        <taxon>Aspergillaceae</taxon>
        <taxon>Aspergillus</taxon>
        <taxon>Aspergillus subgen. Aspergillus</taxon>
    </lineage>
</organism>
<evidence type="ECO:0000313" key="3">
    <source>
        <dbReference type="Proteomes" id="UP000184300"/>
    </source>
</evidence>
<reference evidence="3" key="1">
    <citation type="journal article" date="2017" name="Genome Biol.">
        <title>Comparative genomics reveals high biological diversity and specific adaptations in the industrially and medically important fungal genus Aspergillus.</title>
        <authorList>
            <person name="de Vries R.P."/>
            <person name="Riley R."/>
            <person name="Wiebenga A."/>
            <person name="Aguilar-Osorio G."/>
            <person name="Amillis S."/>
            <person name="Uchima C.A."/>
            <person name="Anderluh G."/>
            <person name="Asadollahi M."/>
            <person name="Askin M."/>
            <person name="Barry K."/>
            <person name="Battaglia E."/>
            <person name="Bayram O."/>
            <person name="Benocci T."/>
            <person name="Braus-Stromeyer S.A."/>
            <person name="Caldana C."/>
            <person name="Canovas D."/>
            <person name="Cerqueira G.C."/>
            <person name="Chen F."/>
            <person name="Chen W."/>
            <person name="Choi C."/>
            <person name="Clum A."/>
            <person name="Dos Santos R.A."/>
            <person name="Damasio A.R."/>
            <person name="Diallinas G."/>
            <person name="Emri T."/>
            <person name="Fekete E."/>
            <person name="Flipphi M."/>
            <person name="Freyberg S."/>
            <person name="Gallo A."/>
            <person name="Gournas C."/>
            <person name="Habgood R."/>
            <person name="Hainaut M."/>
            <person name="Harispe M.L."/>
            <person name="Henrissat B."/>
            <person name="Hilden K.S."/>
            <person name="Hope R."/>
            <person name="Hossain A."/>
            <person name="Karabika E."/>
            <person name="Karaffa L."/>
            <person name="Karanyi Z."/>
            <person name="Krasevec N."/>
            <person name="Kuo A."/>
            <person name="Kusch H."/>
            <person name="LaButti K."/>
            <person name="Lagendijk E.L."/>
            <person name="Lapidus A."/>
            <person name="Levasseur A."/>
            <person name="Lindquist E."/>
            <person name="Lipzen A."/>
            <person name="Logrieco A.F."/>
            <person name="MacCabe A."/>
            <person name="Maekelae M.R."/>
            <person name="Malavazi I."/>
            <person name="Melin P."/>
            <person name="Meyer V."/>
            <person name="Mielnichuk N."/>
            <person name="Miskei M."/>
            <person name="Molnar A.P."/>
            <person name="Mule G."/>
            <person name="Ngan C.Y."/>
            <person name="Orejas M."/>
            <person name="Orosz E."/>
            <person name="Ouedraogo J.P."/>
            <person name="Overkamp K.M."/>
            <person name="Park H.-S."/>
            <person name="Perrone G."/>
            <person name="Piumi F."/>
            <person name="Punt P.J."/>
            <person name="Ram A.F."/>
            <person name="Ramon A."/>
            <person name="Rauscher S."/>
            <person name="Record E."/>
            <person name="Riano-Pachon D.M."/>
            <person name="Robert V."/>
            <person name="Roehrig J."/>
            <person name="Ruller R."/>
            <person name="Salamov A."/>
            <person name="Salih N.S."/>
            <person name="Samson R.A."/>
            <person name="Sandor E."/>
            <person name="Sanguinetti M."/>
            <person name="Schuetze T."/>
            <person name="Sepcic K."/>
            <person name="Shelest E."/>
            <person name="Sherlock G."/>
            <person name="Sophianopoulou V."/>
            <person name="Squina F.M."/>
            <person name="Sun H."/>
            <person name="Susca A."/>
            <person name="Todd R.B."/>
            <person name="Tsang A."/>
            <person name="Unkles S.E."/>
            <person name="van de Wiele N."/>
            <person name="van Rossen-Uffink D."/>
            <person name="Oliveira J.V."/>
            <person name="Vesth T.C."/>
            <person name="Visser J."/>
            <person name="Yu J.-H."/>
            <person name="Zhou M."/>
            <person name="Andersen M.R."/>
            <person name="Archer D.B."/>
            <person name="Baker S.E."/>
            <person name="Benoit I."/>
            <person name="Brakhage A.A."/>
            <person name="Braus G.H."/>
            <person name="Fischer R."/>
            <person name="Frisvad J.C."/>
            <person name="Goldman G.H."/>
            <person name="Houbraken J."/>
            <person name="Oakley B."/>
            <person name="Pocsi I."/>
            <person name="Scazzocchio C."/>
            <person name="Seiboth B."/>
            <person name="vanKuyk P.A."/>
            <person name="Wortman J."/>
            <person name="Dyer P.S."/>
            <person name="Grigoriev I.V."/>
        </authorList>
    </citation>
    <scope>NUCLEOTIDE SEQUENCE [LARGE SCALE GENOMIC DNA]</scope>
    <source>
        <strain evidence="3">CBS 516.65</strain>
    </source>
</reference>
<dbReference type="VEuPathDB" id="FungiDB:ASPGLDRAFT_47738"/>